<feature type="region of interest" description="Disordered" evidence="1">
    <location>
        <begin position="538"/>
        <end position="687"/>
    </location>
</feature>
<feature type="compositionally biased region" description="Basic residues" evidence="1">
    <location>
        <begin position="23"/>
        <end position="38"/>
    </location>
</feature>
<gene>
    <name evidence="3" type="ORF">HJC23_001317</name>
</gene>
<keyword evidence="4" id="KW-1185">Reference proteome</keyword>
<keyword evidence="2" id="KW-1133">Transmembrane helix</keyword>
<dbReference type="EMBL" id="JABMIG020000361">
    <property type="protein sequence ID" value="KAL3780128.1"/>
    <property type="molecule type" value="Genomic_DNA"/>
</dbReference>
<evidence type="ECO:0000256" key="1">
    <source>
        <dbReference type="SAM" id="MobiDB-lite"/>
    </source>
</evidence>
<feature type="compositionally biased region" description="Low complexity" evidence="1">
    <location>
        <begin position="75"/>
        <end position="94"/>
    </location>
</feature>
<feature type="region of interest" description="Disordered" evidence="1">
    <location>
        <begin position="739"/>
        <end position="870"/>
    </location>
</feature>
<sequence>MGDRKKHDRPRRSESPRRSSSPRQRRHSSPARDHRKRPPASQQPPSKRKRRSLPELPFAIGRGRRTNRAETQRARSFSLKRPSRSSSRSTSRSTSRSRKRRTKSQSRSPSADNRHRKAPRKRPHRSIGFAVPSSTPVASSRLDAQFYLALSSLVAVASLAAGTPPSLRDNAEAFSLTLCSVSFALSLMTGGGLRYQPSREGLTRPLFAGSSLERTLHVVSAEMVLNSLQLLLWCTITGLTFSRSTNIAIATPSSVWNTDLYYSTIASLGLSSFLVADGVTAGSPGVYFANGYNFKVAGNERNWVLVIISQIALISFCLEGVTSCDQGETEAFCSGLTWGVCIGMICVLLAMAHFGIKVFQKIISRSRRSRRRTRTSFDTEKISMVATVVAFITLSLSAVNTAFLSKNHTSENSSINVYFASWVSFFASLNLFLGYFDSSLSPGIATNDANYKSDVKVANIRRDEIKALPPSSNALFKRQSTTSTKSSKSSLGFDARVKNAATATACLESIVASNEASGPLLYLDNNLNASGLSVDEENCWPHMQDQPRTIPPTRIRRDDPSRYIPQNGVDPAELTPSDQRQKSVRVQPVPRSRDSSRQCGTDPLESVSTTTSDFNRNTRTRGSVASSTIEPRIEKQPIIPPPPGPTKPTTLPPPKSQAGPRTPPLQEPVRLPRIPSSKDPSIHSGVESMTGFVTSQPAIHAHSKSHARKPENKSVMKASMLSLFDEDFPGNAVEEANAAVAQVNRLPTNFEPNSSTEESSPNTLDPPPTLDPSHSSKIRASPSISKASHSIRDTMSKGSKSMSKGSRSISISQSYRSKASSAPSAAKSRTSSRAMSSTTDGSNGPPTLSDDDSGSHISEPLTLSDGENNDQVYEVDVQSQSYNERPFRDISADNLSIVSDPTMDGLDQSQKGAASFLRKESTSTSEGDDHASNCDSVDHMVLMALKQAYELRQQSLRQISSDEKQNKKSSQSSSVKGIPRRATCAEPGVYPPQHHSYRPHSSSERAVTKTSSGSGHASGELGRSIRSFYSHDDFEIDAESKGEDSSAFAC</sequence>
<feature type="transmembrane region" description="Helical" evidence="2">
    <location>
        <begin position="303"/>
        <end position="323"/>
    </location>
</feature>
<feature type="region of interest" description="Disordered" evidence="1">
    <location>
        <begin position="1"/>
        <end position="135"/>
    </location>
</feature>
<feature type="transmembrane region" description="Helical" evidence="2">
    <location>
        <begin position="146"/>
        <end position="167"/>
    </location>
</feature>
<feature type="transmembrane region" description="Helical" evidence="2">
    <location>
        <begin position="261"/>
        <end position="282"/>
    </location>
</feature>
<feature type="compositionally biased region" description="Low complexity" evidence="1">
    <location>
        <begin position="748"/>
        <end position="763"/>
    </location>
</feature>
<feature type="compositionally biased region" description="Basic and acidic residues" evidence="1">
    <location>
        <begin position="1"/>
        <end position="17"/>
    </location>
</feature>
<protein>
    <submittedName>
        <fullName evidence="3">Uncharacterized protein</fullName>
    </submittedName>
</protein>
<organism evidence="3 4">
    <name type="scientific">Cyclotella cryptica</name>
    <dbReference type="NCBI Taxonomy" id="29204"/>
    <lineage>
        <taxon>Eukaryota</taxon>
        <taxon>Sar</taxon>
        <taxon>Stramenopiles</taxon>
        <taxon>Ochrophyta</taxon>
        <taxon>Bacillariophyta</taxon>
        <taxon>Coscinodiscophyceae</taxon>
        <taxon>Thalassiosirophycidae</taxon>
        <taxon>Stephanodiscales</taxon>
        <taxon>Stephanodiscaceae</taxon>
        <taxon>Cyclotella</taxon>
    </lineage>
</organism>
<evidence type="ECO:0000313" key="4">
    <source>
        <dbReference type="Proteomes" id="UP001516023"/>
    </source>
</evidence>
<feature type="compositionally biased region" description="Basic residues" evidence="1">
    <location>
        <begin position="114"/>
        <end position="125"/>
    </location>
</feature>
<feature type="transmembrane region" description="Helical" evidence="2">
    <location>
        <begin position="415"/>
        <end position="436"/>
    </location>
</feature>
<feature type="compositionally biased region" description="Polar residues" evidence="1">
    <location>
        <begin position="606"/>
        <end position="629"/>
    </location>
</feature>
<feature type="region of interest" description="Disordered" evidence="1">
    <location>
        <begin position="899"/>
        <end position="934"/>
    </location>
</feature>
<feature type="compositionally biased region" description="Pro residues" evidence="1">
    <location>
        <begin position="638"/>
        <end position="666"/>
    </location>
</feature>
<name>A0ABD3NXD1_9STRA</name>
<proteinExistence type="predicted"/>
<evidence type="ECO:0000256" key="2">
    <source>
        <dbReference type="SAM" id="Phobius"/>
    </source>
</evidence>
<comment type="caution">
    <text evidence="3">The sequence shown here is derived from an EMBL/GenBank/DDBJ whole genome shotgun (WGS) entry which is preliminary data.</text>
</comment>
<accession>A0ABD3NXD1</accession>
<keyword evidence="2" id="KW-0472">Membrane</keyword>
<feature type="transmembrane region" description="Helical" evidence="2">
    <location>
        <begin position="381"/>
        <end position="403"/>
    </location>
</feature>
<feature type="transmembrane region" description="Helical" evidence="2">
    <location>
        <begin position="335"/>
        <end position="360"/>
    </location>
</feature>
<feature type="compositionally biased region" description="Basic residues" evidence="1">
    <location>
        <begin position="95"/>
        <end position="104"/>
    </location>
</feature>
<evidence type="ECO:0000313" key="3">
    <source>
        <dbReference type="EMBL" id="KAL3780128.1"/>
    </source>
</evidence>
<feature type="compositionally biased region" description="Basic and acidic residues" evidence="1">
    <location>
        <begin position="917"/>
        <end position="934"/>
    </location>
</feature>
<dbReference type="Proteomes" id="UP001516023">
    <property type="component" value="Unassembled WGS sequence"/>
</dbReference>
<reference evidence="3 4" key="1">
    <citation type="journal article" date="2020" name="G3 (Bethesda)">
        <title>Improved Reference Genome for Cyclotella cryptica CCMP332, a Model for Cell Wall Morphogenesis, Salinity Adaptation, and Lipid Production in Diatoms (Bacillariophyta).</title>
        <authorList>
            <person name="Roberts W.R."/>
            <person name="Downey K.M."/>
            <person name="Ruck E.C."/>
            <person name="Traller J.C."/>
            <person name="Alverson A.J."/>
        </authorList>
    </citation>
    <scope>NUCLEOTIDE SEQUENCE [LARGE SCALE GENOMIC DNA]</scope>
    <source>
        <strain evidence="3 4">CCMP332</strain>
    </source>
</reference>
<dbReference type="AlphaFoldDB" id="A0ABD3NXD1"/>
<feature type="compositionally biased region" description="Low complexity" evidence="1">
    <location>
        <begin position="796"/>
        <end position="837"/>
    </location>
</feature>
<keyword evidence="2" id="KW-0812">Transmembrane</keyword>
<feature type="transmembrane region" description="Helical" evidence="2">
    <location>
        <begin position="173"/>
        <end position="195"/>
    </location>
</feature>
<feature type="region of interest" description="Disordered" evidence="1">
    <location>
        <begin position="958"/>
        <end position="1022"/>
    </location>
</feature>